<evidence type="ECO:0000313" key="3">
    <source>
        <dbReference type="Proteomes" id="UP000001542"/>
    </source>
</evidence>
<sequence>MDFFKPLEAKKDITILNKNDLVNIRYGGDELSSYIQLRLIIQEKKTHADNEILGNLAFIKINTDSLYILEPDDYIILRITKTYDEFTIASQEPEILSLKLGESAFIHGLLVGTKLSIELLPFMPYKTTTGFSWIYSHLALFYPITPPLRYFDPDFPFVSTLRAFMTGQETDLRKISDIFFKFQLKNYPSELFQPKKFFRDEGPHYNEIEFDEGFLDKWMECFSRETGFSYTIIYGIPFVDYSKDKVESGLESVKSDIICFRADITFTQKVPQNIFHIKSVPYYLVSSTFSQGINVGAQIVYPCGNLTQIVHIVDQFMLLNTSYFLPVIRKFALQPRKIPLTFIYVSAKLFNRINVFHIQSPFYCLNNNSNTSVNETNKENPENSESKTDSKSDKNSESKSDNKSDENTDDPKIELFYPEEAYMPAIPSFYPVGKNPKSIFVPKSVISGSFQIIYAEDWKGEFTPVIVTENTPSGIKKNALPQFKWYQVISKVLEEKVDSEKENIFNKEGKKEFPNMEYKDFKKIIGVNIDSPESNKEILERFCTRNYRLVKIFNKQITKIFCETDEQIPMPINGLALVRIHQVKYKATQTNYLNEDLTIVNFIKKKPFGNPHIVENVRQSMVYKLDHRNLDSRQKKLDISCENTNIDPDVMINNATSLVIIPNVESKPTPTQIIAQ</sequence>
<reference evidence="2" key="2">
    <citation type="journal article" date="2007" name="Science">
        <title>Draft genome sequence of the sexually transmitted pathogen Trichomonas vaginalis.</title>
        <authorList>
            <person name="Carlton J.M."/>
            <person name="Hirt R.P."/>
            <person name="Silva J.C."/>
            <person name="Delcher A.L."/>
            <person name="Schatz M."/>
            <person name="Zhao Q."/>
            <person name="Wortman J.R."/>
            <person name="Bidwell S.L."/>
            <person name="Alsmark U.C.M."/>
            <person name="Besteiro S."/>
            <person name="Sicheritz-Ponten T."/>
            <person name="Noel C.J."/>
            <person name="Dacks J.B."/>
            <person name="Foster P.G."/>
            <person name="Simillion C."/>
            <person name="Van de Peer Y."/>
            <person name="Miranda-Saavedra D."/>
            <person name="Barton G.J."/>
            <person name="Westrop G.D."/>
            <person name="Mueller S."/>
            <person name="Dessi D."/>
            <person name="Fiori P.L."/>
            <person name="Ren Q."/>
            <person name="Paulsen I."/>
            <person name="Zhang H."/>
            <person name="Bastida-Corcuera F.D."/>
            <person name="Simoes-Barbosa A."/>
            <person name="Brown M.T."/>
            <person name="Hayes R.D."/>
            <person name="Mukherjee M."/>
            <person name="Okumura C.Y."/>
            <person name="Schneider R."/>
            <person name="Smith A.J."/>
            <person name="Vanacova S."/>
            <person name="Villalvazo M."/>
            <person name="Haas B.J."/>
            <person name="Pertea M."/>
            <person name="Feldblyum T.V."/>
            <person name="Utterback T.R."/>
            <person name="Shu C.L."/>
            <person name="Osoegawa K."/>
            <person name="de Jong P.J."/>
            <person name="Hrdy I."/>
            <person name="Horvathova L."/>
            <person name="Zubacova Z."/>
            <person name="Dolezal P."/>
            <person name="Malik S.B."/>
            <person name="Logsdon J.M. Jr."/>
            <person name="Henze K."/>
            <person name="Gupta A."/>
            <person name="Wang C.C."/>
            <person name="Dunne R.L."/>
            <person name="Upcroft J.A."/>
            <person name="Upcroft P."/>
            <person name="White O."/>
            <person name="Salzberg S.L."/>
            <person name="Tang P."/>
            <person name="Chiu C.-H."/>
            <person name="Lee Y.-S."/>
            <person name="Embley T.M."/>
            <person name="Coombs G.H."/>
            <person name="Mottram J.C."/>
            <person name="Tachezy J."/>
            <person name="Fraser-Liggett C.M."/>
            <person name="Johnson P.J."/>
        </authorList>
    </citation>
    <scope>NUCLEOTIDE SEQUENCE [LARGE SCALE GENOMIC DNA]</scope>
    <source>
        <strain evidence="2">G3</strain>
    </source>
</reference>
<reference evidence="2" key="1">
    <citation type="submission" date="2006-10" db="EMBL/GenBank/DDBJ databases">
        <authorList>
            <person name="Amadeo P."/>
            <person name="Zhao Q."/>
            <person name="Wortman J."/>
            <person name="Fraser-Liggett C."/>
            <person name="Carlton J."/>
        </authorList>
    </citation>
    <scope>NUCLEOTIDE SEQUENCE</scope>
    <source>
        <strain evidence="2">G3</strain>
    </source>
</reference>
<dbReference type="VEuPathDB" id="TrichDB:TVAGG3_0315610"/>
<dbReference type="InParanoid" id="A2GD54"/>
<dbReference type="EMBL" id="DS115148">
    <property type="protein sequence ID" value="EAX84914.1"/>
    <property type="molecule type" value="Genomic_DNA"/>
</dbReference>
<organism evidence="2 3">
    <name type="scientific">Trichomonas vaginalis (strain ATCC PRA-98 / G3)</name>
    <dbReference type="NCBI Taxonomy" id="412133"/>
    <lineage>
        <taxon>Eukaryota</taxon>
        <taxon>Metamonada</taxon>
        <taxon>Parabasalia</taxon>
        <taxon>Trichomonadida</taxon>
        <taxon>Trichomonadidae</taxon>
        <taxon>Trichomonas</taxon>
    </lineage>
</organism>
<protein>
    <submittedName>
        <fullName evidence="2">Uncharacterized protein</fullName>
    </submittedName>
</protein>
<gene>
    <name evidence="2" type="ORF">TVAG_061230</name>
</gene>
<name>A2GD54_TRIV3</name>
<dbReference type="KEGG" id="tva:4742550"/>
<feature type="compositionally biased region" description="Basic and acidic residues" evidence="1">
    <location>
        <begin position="376"/>
        <end position="411"/>
    </location>
</feature>
<evidence type="ECO:0000313" key="2">
    <source>
        <dbReference type="EMBL" id="EAX84914.1"/>
    </source>
</evidence>
<dbReference type="AlphaFoldDB" id="A2GD54"/>
<accession>A2GD54</accession>
<dbReference type="VEuPathDB" id="TrichDB:TVAG_061230"/>
<keyword evidence="3" id="KW-1185">Reference proteome</keyword>
<proteinExistence type="predicted"/>
<feature type="region of interest" description="Disordered" evidence="1">
    <location>
        <begin position="373"/>
        <end position="411"/>
    </location>
</feature>
<evidence type="ECO:0000256" key="1">
    <source>
        <dbReference type="SAM" id="MobiDB-lite"/>
    </source>
</evidence>
<dbReference type="Proteomes" id="UP000001542">
    <property type="component" value="Unassembled WGS sequence"/>
</dbReference>
<dbReference type="RefSeq" id="XP_001297844.1">
    <property type="nucleotide sequence ID" value="XM_001297843.1"/>
</dbReference>